<feature type="region of interest" description="Disordered" evidence="1">
    <location>
        <begin position="1"/>
        <end position="108"/>
    </location>
</feature>
<feature type="compositionally biased region" description="Polar residues" evidence="1">
    <location>
        <begin position="64"/>
        <end position="73"/>
    </location>
</feature>
<accession>A0A1Q9C7I4</accession>
<feature type="region of interest" description="Disordered" evidence="1">
    <location>
        <begin position="238"/>
        <end position="281"/>
    </location>
</feature>
<keyword evidence="3" id="KW-1185">Reference proteome</keyword>
<dbReference type="Proteomes" id="UP000186817">
    <property type="component" value="Unassembled WGS sequence"/>
</dbReference>
<name>A0A1Q9C7I4_SYMMI</name>
<dbReference type="EMBL" id="LSRX01001546">
    <property type="protein sequence ID" value="OLP78903.1"/>
    <property type="molecule type" value="Genomic_DNA"/>
</dbReference>
<feature type="compositionally biased region" description="Basic and acidic residues" evidence="1">
    <location>
        <begin position="321"/>
        <end position="340"/>
    </location>
</feature>
<gene>
    <name evidence="2" type="ORF">AK812_SmicGene40864</name>
</gene>
<evidence type="ECO:0000313" key="3">
    <source>
        <dbReference type="Proteomes" id="UP000186817"/>
    </source>
</evidence>
<feature type="compositionally biased region" description="Acidic residues" evidence="1">
    <location>
        <begin position="350"/>
        <end position="362"/>
    </location>
</feature>
<comment type="caution">
    <text evidence="2">The sequence shown here is derived from an EMBL/GenBank/DDBJ whole genome shotgun (WGS) entry which is preliminary data.</text>
</comment>
<evidence type="ECO:0000313" key="2">
    <source>
        <dbReference type="EMBL" id="OLP78903.1"/>
    </source>
</evidence>
<dbReference type="AlphaFoldDB" id="A0A1Q9C7I4"/>
<organism evidence="2 3">
    <name type="scientific">Symbiodinium microadriaticum</name>
    <name type="common">Dinoflagellate</name>
    <name type="synonym">Zooxanthella microadriatica</name>
    <dbReference type="NCBI Taxonomy" id="2951"/>
    <lineage>
        <taxon>Eukaryota</taxon>
        <taxon>Sar</taxon>
        <taxon>Alveolata</taxon>
        <taxon>Dinophyceae</taxon>
        <taxon>Suessiales</taxon>
        <taxon>Symbiodiniaceae</taxon>
        <taxon>Symbiodinium</taxon>
    </lineage>
</organism>
<proteinExistence type="predicted"/>
<sequence>MKRPEAATATGASETARGVVGEDDGCDLRAVTGLPSIGAEEGHREQGQASEPSAAAREGKPSLQDVTLMQQRASEMPILEEWTSEGGNASSAAHGESPANGTPRDTAHTPEELRWLIKGLYEGIQRTSTDVQTLAAQMVSLQGQVADQVIDMKGHLHGERGVLTDRLERLERKLPSAGSMHSALDSAGVDQPRENGMNGMSGVVPVRNTSTPVLVALRPPSKEEKERTQDRGQHVRLLDLGSSWMGPAPLASAKKSGRRSGLKLQSSEEGSEHHRRGLEPSLHATRGVSLYVGLRGANGAANMVGTIGRAACKKFGKKLRERSESADGKGDRRKANPRYDEESDCSTLDSDADSDCATDDEESRTTENKILEEFFLSMSPDADLEVIAVSALDPGVITVKTINGQSTVGKAYG</sequence>
<reference evidence="2 3" key="1">
    <citation type="submission" date="2016-02" db="EMBL/GenBank/DDBJ databases">
        <title>Genome analysis of coral dinoflagellate symbionts highlights evolutionary adaptations to a symbiotic lifestyle.</title>
        <authorList>
            <person name="Aranda M."/>
            <person name="Li Y."/>
            <person name="Liew Y.J."/>
            <person name="Baumgarten S."/>
            <person name="Simakov O."/>
            <person name="Wilson M."/>
            <person name="Piel J."/>
            <person name="Ashoor H."/>
            <person name="Bougouffa S."/>
            <person name="Bajic V.B."/>
            <person name="Ryu T."/>
            <person name="Ravasi T."/>
            <person name="Bayer T."/>
            <person name="Micklem G."/>
            <person name="Kim H."/>
            <person name="Bhak J."/>
            <person name="Lajeunesse T.C."/>
            <person name="Voolstra C.R."/>
        </authorList>
    </citation>
    <scope>NUCLEOTIDE SEQUENCE [LARGE SCALE GENOMIC DNA]</scope>
    <source>
        <strain evidence="2 3">CCMP2467</strain>
    </source>
</reference>
<evidence type="ECO:0000256" key="1">
    <source>
        <dbReference type="SAM" id="MobiDB-lite"/>
    </source>
</evidence>
<feature type="compositionally biased region" description="Low complexity" evidence="1">
    <location>
        <begin position="1"/>
        <end position="16"/>
    </location>
</feature>
<protein>
    <submittedName>
        <fullName evidence="2">Uncharacterized protein</fullName>
    </submittedName>
</protein>
<dbReference type="OrthoDB" id="421140at2759"/>
<feature type="region of interest" description="Disordered" evidence="1">
    <location>
        <begin position="318"/>
        <end position="365"/>
    </location>
</feature>